<dbReference type="Proteomes" id="UP000235392">
    <property type="component" value="Unassembled WGS sequence"/>
</dbReference>
<dbReference type="InterPro" id="IPR019821">
    <property type="entry name" value="Kinesin_motor_CS"/>
</dbReference>
<evidence type="ECO:0000256" key="7">
    <source>
        <dbReference type="ARBA" id="ARBA00023212"/>
    </source>
</evidence>
<evidence type="ECO:0000256" key="3">
    <source>
        <dbReference type="ARBA" id="ARBA00022701"/>
    </source>
</evidence>
<feature type="compositionally biased region" description="Low complexity" evidence="10">
    <location>
        <begin position="8"/>
        <end position="52"/>
    </location>
</feature>
<feature type="region of interest" description="Disordered" evidence="10">
    <location>
        <begin position="1164"/>
        <end position="1332"/>
    </location>
</feature>
<dbReference type="GO" id="GO:0005876">
    <property type="term" value="C:spindle microtubule"/>
    <property type="evidence" value="ECO:0007669"/>
    <property type="project" value="TreeGrafter"/>
</dbReference>
<dbReference type="PROSITE" id="PS00411">
    <property type="entry name" value="KINESIN_MOTOR_1"/>
    <property type="match status" value="1"/>
</dbReference>
<evidence type="ECO:0000313" key="13">
    <source>
        <dbReference type="Proteomes" id="UP000235392"/>
    </source>
</evidence>
<feature type="compositionally biased region" description="Acidic residues" evidence="10">
    <location>
        <begin position="1212"/>
        <end position="1225"/>
    </location>
</feature>
<feature type="region of interest" description="Disordered" evidence="10">
    <location>
        <begin position="149"/>
        <end position="177"/>
    </location>
</feature>
<feature type="compositionally biased region" description="Basic and acidic residues" evidence="10">
    <location>
        <begin position="1226"/>
        <end position="1253"/>
    </location>
</feature>
<feature type="coiled-coil region" evidence="9">
    <location>
        <begin position="915"/>
        <end position="1003"/>
    </location>
</feature>
<dbReference type="Gene3D" id="3.40.850.10">
    <property type="entry name" value="Kinesin motor domain"/>
    <property type="match status" value="1"/>
</dbReference>
<feature type="compositionally biased region" description="Basic and acidic residues" evidence="10">
    <location>
        <begin position="86"/>
        <end position="98"/>
    </location>
</feature>
<dbReference type="PRINTS" id="PR00380">
    <property type="entry name" value="KINESINHEAVY"/>
</dbReference>
<feature type="domain" description="Kinesin motor" evidence="11">
    <location>
        <begin position="111"/>
        <end position="582"/>
    </location>
</feature>
<reference evidence="12 13" key="1">
    <citation type="submission" date="2017-11" db="EMBL/GenBank/DDBJ databases">
        <title>De novo assembly and phasing of dikaryotic genomes from two isolates of Puccinia coronata f. sp. avenae, the causal agent of oat crown rust.</title>
        <authorList>
            <person name="Miller M.E."/>
            <person name="Zhang Y."/>
            <person name="Omidvar V."/>
            <person name="Sperschneider J."/>
            <person name="Schwessinger B."/>
            <person name="Raley C."/>
            <person name="Palmer J.M."/>
            <person name="Garnica D."/>
            <person name="Upadhyaya N."/>
            <person name="Rathjen J."/>
            <person name="Taylor J.M."/>
            <person name="Park R.F."/>
            <person name="Dodds P.N."/>
            <person name="Hirsch C.D."/>
            <person name="Kianian S.F."/>
            <person name="Figueroa M."/>
        </authorList>
    </citation>
    <scope>NUCLEOTIDE SEQUENCE [LARGE SCALE GENOMIC DNA]</scope>
    <source>
        <strain evidence="12">12SD80</strain>
    </source>
</reference>
<evidence type="ECO:0000256" key="9">
    <source>
        <dbReference type="SAM" id="Coils"/>
    </source>
</evidence>
<name>A0A2N5VQY8_9BASI</name>
<sequence>MSRLVRPSANRNNSSAANHAISHTPLPSSSTSSATTRQTTRTRTASTQSATRPPSRLNQQIPPASSRTISITRKKLSPGKLTSQNELRRTVTESEHQDPLQPTEGPLPGANIKVVVRCRGLTDSERAADPHAVLLTGGVRGRELTVDLNSHPTSLAPSDQSHHPGVHDLHTNRDDGAGLAKTDYSSSLVDDPKRSANIKVYPFDHVFGQVIIVHAPHPPIIQSLSDDALFLPAVLSCTFQNFSPEADQALIFTDVVAPILTEVLQGYNCTIFAYGQTGTGKTYTMTGDLSIPTATTIMPTTKPDSDLASPLSQNYDSTPLVIPTSLRKFTNEAGIIPRVLHSLFNMLEDCSEEEKVEFGVKVSFVELYNEELRDLNYLESSTHLESNNPPSGSTNLKIFEDSNNKKGATGGSGVYIQNLTETAISSATEGIKILTLGSSRRQIAATKCNEQSSRSHSVFSITIHVKDNNKDGKEDQLKIGKLNLVDLAGSENVGRSGAGKEFGRAREAGMINQSLLTLGRVINALVEKNSHVPYRESKLTRLLQDSLGGKTKTCIIATVSPSRLNLDETISTLDYALRAKSIKNRPELNNKINKSILINQYIHEIEKLRHDLIATRTKNGIYFSEDRWAELMRDSENKSRSLIDSKRKIELVELELISVKKEFEKCLRILNVRESEIKKIQDELTTKSSDFDNMKRTKEDLEIQLFEERKIKEKFDKSRIKWRNQCKEVYEDNEGLRDKIARKAAVESYNQNTLNEVDESLSSSAANLKKDLKEFANQSNHLNKGVKSLLNDMERRLVEGMKSNQNLITNQIEVDLKQIISNISNSMTEIDTQLVQNFVNQIQKDLVPNGLVKENQTHLASVIQKLELDKFANIQSILDQVKCDALKFLDSTKESFESCSNIMYAKLDQDREKIVKFHELEKAELREEAARLKEEIERLRKHTLEDERRIQEDEKELIELIQRQHASHLKRKMSQTDSLVQSLAELKDRKERKRQKLSGFEEELDEDVARFHIDSAAILGSANERLEGFGTTFQEGQTSLLDNLTTDQRERINAYTAHSSKMESLGNTLDLGCREFVEEFRKLEGGVQSEVAKIDKHLIGVYHSKLHAQIQDQVQTAEGSVKHVLKDVERQSTMSTDCVEKSMGMITGLRNDVHVYLTNKIRQDVKTGQTPRRKQRLIEPSGKAGQSRKSRAGSCSGEEHSEGESSATHVEDEGDEDAEEADEEEGRPAEVPESRDEDRSRITRESSRRRQEEPGPETDTVEGAGEPQTYSHEPLPQDHHLVPLIHHPQDPEPFVELKPTANKRKAQSKNPLTPKSRSAGRILRDKANHALR</sequence>
<keyword evidence="4 8" id="KW-0547">Nucleotide-binding</keyword>
<dbReference type="InterPro" id="IPR001752">
    <property type="entry name" value="Kinesin_motor_dom"/>
</dbReference>
<keyword evidence="2" id="KW-0963">Cytoplasm</keyword>
<dbReference type="SUPFAM" id="SSF52540">
    <property type="entry name" value="P-loop containing nucleoside triphosphate hydrolases"/>
    <property type="match status" value="1"/>
</dbReference>
<evidence type="ECO:0000256" key="4">
    <source>
        <dbReference type="ARBA" id="ARBA00022741"/>
    </source>
</evidence>
<dbReference type="Pfam" id="PF00225">
    <property type="entry name" value="Kinesin"/>
    <property type="match status" value="1"/>
</dbReference>
<comment type="subcellular location">
    <subcellularLocation>
        <location evidence="1">Cytoplasm</location>
        <location evidence="1">Cytoskeleton</location>
    </subcellularLocation>
</comment>
<dbReference type="PANTHER" id="PTHR47970:SF12">
    <property type="entry name" value="KINESIN FAMILY MEMBER 11"/>
    <property type="match status" value="1"/>
</dbReference>
<dbReference type="InterPro" id="IPR047149">
    <property type="entry name" value="KIF11-like"/>
</dbReference>
<keyword evidence="3" id="KW-0493">Microtubule</keyword>
<evidence type="ECO:0000313" key="12">
    <source>
        <dbReference type="EMBL" id="PLW52409.1"/>
    </source>
</evidence>
<feature type="compositionally biased region" description="Basic and acidic residues" evidence="10">
    <location>
        <begin position="160"/>
        <end position="176"/>
    </location>
</feature>
<keyword evidence="9" id="KW-0175">Coiled coil</keyword>
<dbReference type="GO" id="GO:0005634">
    <property type="term" value="C:nucleus"/>
    <property type="evidence" value="ECO:0007669"/>
    <property type="project" value="TreeGrafter"/>
</dbReference>
<dbReference type="InterPro" id="IPR027417">
    <property type="entry name" value="P-loop_NTPase"/>
</dbReference>
<dbReference type="GO" id="GO:0008574">
    <property type="term" value="F:plus-end-directed microtubule motor activity"/>
    <property type="evidence" value="ECO:0007669"/>
    <property type="project" value="TreeGrafter"/>
</dbReference>
<dbReference type="PROSITE" id="PS50067">
    <property type="entry name" value="KINESIN_MOTOR_2"/>
    <property type="match status" value="1"/>
</dbReference>
<keyword evidence="6 8" id="KW-0505">Motor protein</keyword>
<keyword evidence="5 8" id="KW-0067">ATP-binding</keyword>
<feature type="compositionally biased region" description="Basic and acidic residues" evidence="10">
    <location>
        <begin position="1322"/>
        <end position="1332"/>
    </location>
</feature>
<evidence type="ECO:0000256" key="1">
    <source>
        <dbReference type="ARBA" id="ARBA00004245"/>
    </source>
</evidence>
<feature type="compositionally biased region" description="Polar residues" evidence="10">
    <location>
        <begin position="56"/>
        <end position="71"/>
    </location>
</feature>
<dbReference type="InterPro" id="IPR036961">
    <property type="entry name" value="Kinesin_motor_dom_sf"/>
</dbReference>
<dbReference type="GO" id="GO:0008017">
    <property type="term" value="F:microtubule binding"/>
    <property type="evidence" value="ECO:0007669"/>
    <property type="project" value="InterPro"/>
</dbReference>
<proteinExistence type="inferred from homology"/>
<dbReference type="GO" id="GO:0072686">
    <property type="term" value="C:mitotic spindle"/>
    <property type="evidence" value="ECO:0007669"/>
    <property type="project" value="TreeGrafter"/>
</dbReference>
<accession>A0A2N5VQY8</accession>
<evidence type="ECO:0000256" key="8">
    <source>
        <dbReference type="PROSITE-ProRule" id="PRU00283"/>
    </source>
</evidence>
<dbReference type="PANTHER" id="PTHR47970">
    <property type="entry name" value="KINESIN-LIKE PROTEIN KIF11"/>
    <property type="match status" value="1"/>
</dbReference>
<gene>
    <name evidence="12" type="ORF">PCASD_00047</name>
</gene>
<dbReference type="GO" id="GO:0007018">
    <property type="term" value="P:microtubule-based movement"/>
    <property type="evidence" value="ECO:0007669"/>
    <property type="project" value="InterPro"/>
</dbReference>
<evidence type="ECO:0000259" key="11">
    <source>
        <dbReference type="PROSITE" id="PS50067"/>
    </source>
</evidence>
<protein>
    <recommendedName>
        <fullName evidence="11">Kinesin motor domain-containing protein</fullName>
    </recommendedName>
</protein>
<comment type="similarity">
    <text evidence="8">Belongs to the TRAFAC class myosin-kinesin ATPase superfamily. Kinesin family.</text>
</comment>
<evidence type="ECO:0000256" key="2">
    <source>
        <dbReference type="ARBA" id="ARBA00022490"/>
    </source>
</evidence>
<evidence type="ECO:0000256" key="5">
    <source>
        <dbReference type="ARBA" id="ARBA00022840"/>
    </source>
</evidence>
<feature type="region of interest" description="Disordered" evidence="10">
    <location>
        <begin position="1"/>
        <end position="109"/>
    </location>
</feature>
<evidence type="ECO:0000256" key="6">
    <source>
        <dbReference type="ARBA" id="ARBA00023175"/>
    </source>
</evidence>
<dbReference type="EMBL" id="PGCI01000001">
    <property type="protein sequence ID" value="PLW52409.1"/>
    <property type="molecule type" value="Genomic_DNA"/>
</dbReference>
<organism evidence="12 13">
    <name type="scientific">Puccinia coronata f. sp. avenae</name>
    <dbReference type="NCBI Taxonomy" id="200324"/>
    <lineage>
        <taxon>Eukaryota</taxon>
        <taxon>Fungi</taxon>
        <taxon>Dikarya</taxon>
        <taxon>Basidiomycota</taxon>
        <taxon>Pucciniomycotina</taxon>
        <taxon>Pucciniomycetes</taxon>
        <taxon>Pucciniales</taxon>
        <taxon>Pucciniaceae</taxon>
        <taxon>Puccinia</taxon>
    </lineage>
</organism>
<dbReference type="GO" id="GO:0005524">
    <property type="term" value="F:ATP binding"/>
    <property type="evidence" value="ECO:0007669"/>
    <property type="project" value="UniProtKB-UniRule"/>
</dbReference>
<evidence type="ECO:0000256" key="10">
    <source>
        <dbReference type="SAM" id="MobiDB-lite"/>
    </source>
</evidence>
<dbReference type="SMART" id="SM00129">
    <property type="entry name" value="KISc"/>
    <property type="match status" value="1"/>
</dbReference>
<dbReference type="GO" id="GO:0000073">
    <property type="term" value="P:initial mitotic spindle pole body separation"/>
    <property type="evidence" value="ECO:0007669"/>
    <property type="project" value="TreeGrafter"/>
</dbReference>
<comment type="caution">
    <text evidence="12">The sequence shown here is derived from an EMBL/GenBank/DDBJ whole genome shotgun (WGS) entry which is preliminary data.</text>
</comment>
<feature type="compositionally biased region" description="Polar residues" evidence="10">
    <location>
        <begin position="149"/>
        <end position="159"/>
    </location>
</feature>
<feature type="binding site" evidence="8">
    <location>
        <begin position="275"/>
        <end position="282"/>
    </location>
    <ligand>
        <name>ATP</name>
        <dbReference type="ChEBI" id="CHEBI:30616"/>
    </ligand>
</feature>
<keyword evidence="7" id="KW-0206">Cytoskeleton</keyword>